<dbReference type="EMBL" id="LR881466">
    <property type="protein sequence ID" value="CAD5316758.1"/>
    <property type="molecule type" value="Genomic_DNA"/>
</dbReference>
<sequence length="41" mass="4481">MVCVGGGLGFSLMRTKMDLVGENRNWCVGSLAITRFTIPCF</sequence>
<evidence type="ECO:0000313" key="2">
    <source>
        <dbReference type="Proteomes" id="UP000516314"/>
    </source>
</evidence>
<reference evidence="1 2" key="1">
    <citation type="submission" date="2020-09" db="EMBL/GenBank/DDBJ databases">
        <authorList>
            <person name="Ashkenazy H."/>
        </authorList>
    </citation>
    <scope>NUCLEOTIDE SEQUENCE [LARGE SCALE GENOMIC DNA]</scope>
    <source>
        <strain evidence="2">cv. Cdm-0</strain>
    </source>
</reference>
<proteinExistence type="predicted"/>
<organism evidence="1 2">
    <name type="scientific">Arabidopsis thaliana</name>
    <name type="common">Mouse-ear cress</name>
    <dbReference type="NCBI Taxonomy" id="3702"/>
    <lineage>
        <taxon>Eukaryota</taxon>
        <taxon>Viridiplantae</taxon>
        <taxon>Streptophyta</taxon>
        <taxon>Embryophyta</taxon>
        <taxon>Tracheophyta</taxon>
        <taxon>Spermatophyta</taxon>
        <taxon>Magnoliopsida</taxon>
        <taxon>eudicotyledons</taxon>
        <taxon>Gunneridae</taxon>
        <taxon>Pentapetalae</taxon>
        <taxon>rosids</taxon>
        <taxon>malvids</taxon>
        <taxon>Brassicales</taxon>
        <taxon>Brassicaceae</taxon>
        <taxon>Camelineae</taxon>
        <taxon>Arabidopsis</taxon>
    </lineage>
</organism>
<gene>
    <name evidence="1" type="ORF">AT9943_LOCUS5067</name>
</gene>
<protein>
    <submittedName>
        <fullName evidence="1">(thale cress) hypothetical protein</fullName>
    </submittedName>
</protein>
<dbReference type="AlphaFoldDB" id="A0A7G2E7N6"/>
<dbReference type="Proteomes" id="UP000516314">
    <property type="component" value="Chromosome 1"/>
</dbReference>
<evidence type="ECO:0000313" key="1">
    <source>
        <dbReference type="EMBL" id="CAD5316758.1"/>
    </source>
</evidence>
<name>A0A7G2E7N6_ARATH</name>
<accession>A0A7G2E7N6</accession>